<evidence type="ECO:0000313" key="1">
    <source>
        <dbReference type="EMBL" id="AKB29140.1"/>
    </source>
</evidence>
<dbReference type="HOGENOM" id="CLU_2662412_0_0_2"/>
<sequence length="75" mass="8571">MLANAYFVGKALYPARFEDIDPETKANEIYTFFVGKPVFSELNGQYGNLVFKQIPLCDGDIMECILPTEQFRKIT</sequence>
<dbReference type="Proteomes" id="UP000033111">
    <property type="component" value="Chromosome"/>
</dbReference>
<dbReference type="AlphaFoldDB" id="A0A0E3P875"/>
<dbReference type="Gene3D" id="3.40.50.1980">
    <property type="entry name" value="Nitrogenase molybdenum iron protein domain"/>
    <property type="match status" value="1"/>
</dbReference>
<protein>
    <submittedName>
        <fullName evidence="1">Iron(III) dicitrate-binding protein</fullName>
    </submittedName>
</protein>
<accession>A0A0E3P875</accession>
<dbReference type="EMBL" id="CP009506">
    <property type="protein sequence ID" value="AKB29140.1"/>
    <property type="molecule type" value="Genomic_DNA"/>
</dbReference>
<organism evidence="1 2">
    <name type="scientific">Methanosarcina siciliae T4/M</name>
    <dbReference type="NCBI Taxonomy" id="1434120"/>
    <lineage>
        <taxon>Archaea</taxon>
        <taxon>Methanobacteriati</taxon>
        <taxon>Methanobacteriota</taxon>
        <taxon>Stenosarchaea group</taxon>
        <taxon>Methanomicrobia</taxon>
        <taxon>Methanosarcinales</taxon>
        <taxon>Methanosarcinaceae</taxon>
        <taxon>Methanosarcina</taxon>
    </lineage>
</organism>
<keyword evidence="2" id="KW-1185">Reference proteome</keyword>
<dbReference type="KEGG" id="msw:MSSIT_2421"/>
<name>A0A0E3P875_9EURY</name>
<reference evidence="1 2" key="1">
    <citation type="submission" date="2014-07" db="EMBL/GenBank/DDBJ databases">
        <title>Methanogenic archaea and the global carbon cycle.</title>
        <authorList>
            <person name="Henriksen J.R."/>
            <person name="Luke J."/>
            <person name="Reinhart S."/>
            <person name="Benedict M.N."/>
            <person name="Youngblut N.D."/>
            <person name="Metcalf M.E."/>
            <person name="Whitaker R.J."/>
            <person name="Metcalf W.W."/>
        </authorList>
    </citation>
    <scope>NUCLEOTIDE SEQUENCE [LARGE SCALE GENOMIC DNA]</scope>
    <source>
        <strain evidence="1 2">T4/M</strain>
    </source>
</reference>
<proteinExistence type="predicted"/>
<gene>
    <name evidence="1" type="ORF">MSSIT_2421</name>
</gene>
<evidence type="ECO:0000313" key="2">
    <source>
        <dbReference type="Proteomes" id="UP000033111"/>
    </source>
</evidence>
<dbReference type="PATRIC" id="fig|1434120.4.peg.3176"/>